<evidence type="ECO:0000313" key="2">
    <source>
        <dbReference type="Proteomes" id="UP000192333"/>
    </source>
</evidence>
<keyword evidence="2" id="KW-1185">Reference proteome</keyword>
<proteinExistence type="predicted"/>
<dbReference type="EMBL" id="LT838813">
    <property type="protein sequence ID" value="SMD43581.1"/>
    <property type="molecule type" value="Genomic_DNA"/>
</dbReference>
<gene>
    <name evidence="1" type="ORF">SAMN00777080_2180</name>
</gene>
<reference evidence="2" key="1">
    <citation type="submission" date="2017-04" db="EMBL/GenBank/DDBJ databases">
        <authorList>
            <person name="Varghese N."/>
            <person name="Submissions S."/>
        </authorList>
    </citation>
    <scope>NUCLEOTIDE SEQUENCE [LARGE SCALE GENOMIC DNA]</scope>
    <source>
        <strain evidence="2">DSM 16537</strain>
    </source>
</reference>
<sequence>MGFNMFRFGYLVLVLISTLGFRISTFAQSETCKWIPTETAKDLFLLDSLSVIEESIQVTDQNNKTYTFSYQINTGLISIDVGNPPVVDSLLICYRTFPYSFNQSVSNRTLMADYDSMALFRDNRVKAIPTFDFREELFPSNNLNKSGNLTRGISFGNTQNLFVNSSLNLQMSGQLSENLNIRASISDQNVPFQPEGNTQQLQDFDNVLVELYNDDFNLAAGDVVLQQRKSEFLRYYKNVQGAQLTTNYKLNEKWKASTQAAASVAKGKFASIVLEVTEGTLGPYRIPGPQNERFVIIMANSERVFYDGKQLQRGFNYDYVIDYNQGEITFTPNILITQYTRIRIDFEYAERNFSRSILTANHIQETGNVSVYMNFYREQDNRNQPLFFEFSDADKQLLASVGDDLDAASVPRVDSVAFDPNRILYKKVQDLDNEGNPIEYFEFSTDPQLAHFAVGFNEVGQGNGDYVREQQLANGPVHVFRQRINGEPQGNYSINAPLPAPNKKQMLTAGSRVKLNPYEQVYTEVAFSKIDQNLFSPLDNEDNNGFGIKSGILSENRSIDWFKGYKFRSLTEFEYNSDYFSFIDRLRYIEFDRDWSLSQADMQEPGQERIFNTQVELVKDIKNLFTYRFNLRNRGDVLNGTQHMAKWNQELGNRFEIKNDFFLLNSDVRDLNSSWLRYTGDLRYQSKILVPGYRLILDRNAIRNLEKDSVVSTAMNFLEHFFFVESNDTLPYSFFANASVREDKFPVNGELSPDTEAFQTMFGLKRRFKGHDLTGTFTYRKLEFLRATQAAETTVLSKVDYLGTLWNGNLRNELSYALGNGREFKREFVFLPVPTGEGTHAWRDDNGDGIQQLNEFYIAINPDEKNFIKLFVPTTDFVIAYTTIFNYRLNAKFPDDWRREKGVKKFLQKFSNTTSLSIEKKITSDNFWDRINPFVGGFSDEELISVRQVIRTSFFFNRSSAVYGFDLSLFDSQNKQLLSGGFTDLLQRDWRLNTRYNFSPMVNLKVNGIKGNRISASDFLDNTNYFIEQYGVGPELAYQPSSLFRSTLLYQFTHKENIANQEFNEVSSLHQVGLDFRFAKAIKTTINANFKYIFIDYNGQPNTPTGYEMLQALTPGNNLTWSLNWLQKIGEGLQMNMVYEGRNSEGLGRLVHIGRMQVTALF</sequence>
<organism evidence="1 2">
    <name type="scientific">Aquiflexum balticum DSM 16537</name>
    <dbReference type="NCBI Taxonomy" id="758820"/>
    <lineage>
        <taxon>Bacteria</taxon>
        <taxon>Pseudomonadati</taxon>
        <taxon>Bacteroidota</taxon>
        <taxon>Cytophagia</taxon>
        <taxon>Cytophagales</taxon>
        <taxon>Cyclobacteriaceae</taxon>
        <taxon>Aquiflexum</taxon>
    </lineage>
</organism>
<evidence type="ECO:0000313" key="1">
    <source>
        <dbReference type="EMBL" id="SMD43581.1"/>
    </source>
</evidence>
<dbReference type="Proteomes" id="UP000192333">
    <property type="component" value="Chromosome I"/>
</dbReference>
<name>A0A1W2H3U9_9BACT</name>
<evidence type="ECO:0008006" key="3">
    <source>
        <dbReference type="Google" id="ProtNLM"/>
    </source>
</evidence>
<dbReference type="AlphaFoldDB" id="A0A1W2H3U9"/>
<accession>A0A1W2H3U9</accession>
<dbReference type="STRING" id="758820.SAMN00777080_2180"/>
<protein>
    <recommendedName>
        <fullName evidence="3">Cell surface protein SprA</fullName>
    </recommendedName>
</protein>